<dbReference type="Pfam" id="PF06516">
    <property type="entry name" value="NUP"/>
    <property type="match status" value="1"/>
</dbReference>
<protein>
    <submittedName>
        <fullName evidence="1">Purine nucleoside permease</fullName>
    </submittedName>
</protein>
<dbReference type="GO" id="GO:0009116">
    <property type="term" value="P:nucleoside metabolic process"/>
    <property type="evidence" value="ECO:0007669"/>
    <property type="project" value="InterPro"/>
</dbReference>
<dbReference type="InterPro" id="IPR009486">
    <property type="entry name" value="Pur_nuclsid_perm"/>
</dbReference>
<organism evidence="1 2">
    <name type="scientific">Brucella pecoris</name>
    <dbReference type="NCBI Taxonomy" id="867683"/>
    <lineage>
        <taxon>Bacteria</taxon>
        <taxon>Pseudomonadati</taxon>
        <taxon>Pseudomonadota</taxon>
        <taxon>Alphaproteobacteria</taxon>
        <taxon>Hyphomicrobiales</taxon>
        <taxon>Brucellaceae</taxon>
        <taxon>Brucella/Ochrobactrum group</taxon>
        <taxon>Brucella</taxon>
    </lineage>
</organism>
<dbReference type="PANTHER" id="PTHR38643">
    <property type="entry name" value="PURINE NUCLEOSIDE PERMEASE C285.05-RELATED"/>
    <property type="match status" value="1"/>
</dbReference>
<dbReference type="AlphaFoldDB" id="A0AB34YTU8"/>
<dbReference type="Proteomes" id="UP000553980">
    <property type="component" value="Unassembled WGS sequence"/>
</dbReference>
<evidence type="ECO:0000313" key="1">
    <source>
        <dbReference type="EMBL" id="MBB4093173.1"/>
    </source>
</evidence>
<dbReference type="SUPFAM" id="SSF53167">
    <property type="entry name" value="Purine and uridine phosphorylases"/>
    <property type="match status" value="1"/>
</dbReference>
<accession>A0AB34YTU8</accession>
<dbReference type="GO" id="GO:0003824">
    <property type="term" value="F:catalytic activity"/>
    <property type="evidence" value="ECO:0007669"/>
    <property type="project" value="InterPro"/>
</dbReference>
<name>A0AB34YTU8_9HYPH</name>
<gene>
    <name evidence="1" type="ORF">GGQ79_001675</name>
</gene>
<reference evidence="1 2" key="1">
    <citation type="submission" date="2020-08" db="EMBL/GenBank/DDBJ databases">
        <title>Genomic Encyclopedia of Type Strains, Phase IV (KMG-IV): sequencing the most valuable type-strain genomes for metagenomic binning, comparative biology and taxonomic classification.</title>
        <authorList>
            <person name="Goeker M."/>
        </authorList>
    </citation>
    <scope>NUCLEOTIDE SEQUENCE [LARGE SCALE GENOMIC DNA]</scope>
    <source>
        <strain evidence="1 2">DSM 23868</strain>
    </source>
</reference>
<dbReference type="GO" id="GO:0055085">
    <property type="term" value="P:transmembrane transport"/>
    <property type="evidence" value="ECO:0007669"/>
    <property type="project" value="InterPro"/>
</dbReference>
<comment type="caution">
    <text evidence="1">The sequence shown here is derived from an EMBL/GenBank/DDBJ whole genome shotgun (WGS) entry which is preliminary data.</text>
</comment>
<dbReference type="PIRSF" id="PIRSF013171">
    <property type="entry name" value="Pur_nuclsid_perm"/>
    <property type="match status" value="1"/>
</dbReference>
<dbReference type="Gene3D" id="3.40.50.1580">
    <property type="entry name" value="Nucleoside phosphorylase domain"/>
    <property type="match status" value="1"/>
</dbReference>
<dbReference type="RefSeq" id="WP_235894855.1">
    <property type="nucleotide sequence ID" value="NZ_JACIEX010000003.1"/>
</dbReference>
<dbReference type="InterPro" id="IPR035994">
    <property type="entry name" value="Nucleoside_phosphorylase_sf"/>
</dbReference>
<dbReference type="EMBL" id="JACIEX010000003">
    <property type="protein sequence ID" value="MBB4093173.1"/>
    <property type="molecule type" value="Genomic_DNA"/>
</dbReference>
<keyword evidence="2" id="KW-1185">Reference proteome</keyword>
<proteinExistence type="predicted"/>
<sequence>MRAFDAKTGSLSRGILMRHRTIAAWLLTALALLSSPVASSAASEPIKVKVFIAAMFEIGQNSGDRAGEFQRWYEHYWKDAKPIEVKGALKPVYCNDDGVCGSVLGMGKVNSSASMQAIMLDPAFDFSKTYYILSGVAGTPPSRGTIGDVSWATWLVDYDLGHRWAPEEGKPGEPVFMPRKGYEEYRVFKLNPELVAAAVRLGSDVELRDSAEAQAYRMRYPDKAAQAKPALKTGTHMTGDTFFHGPGLSKEAQYIAKLYGADDYLATEMEAAALALVIKRQHGTDRILSLRGSVNFDQGNPKETTLQHLDPAPGETAGGFAETVENIYLVGAPVVNDIVTHWDKWEAGVPKSE</sequence>
<evidence type="ECO:0000313" key="2">
    <source>
        <dbReference type="Proteomes" id="UP000553980"/>
    </source>
</evidence>
<dbReference type="PANTHER" id="PTHR38643:SF1">
    <property type="entry name" value="PURINE NUCLEOSIDE PERMEASE C285.05-RELATED"/>
    <property type="match status" value="1"/>
</dbReference>